<evidence type="ECO:0000313" key="3">
    <source>
        <dbReference type="Proteomes" id="UP000483362"/>
    </source>
</evidence>
<organism evidence="2 3">
    <name type="scientific">Sodaliphilus pleomorphus</name>
    <dbReference type="NCBI Taxonomy" id="2606626"/>
    <lineage>
        <taxon>Bacteria</taxon>
        <taxon>Pseudomonadati</taxon>
        <taxon>Bacteroidota</taxon>
        <taxon>Bacteroidia</taxon>
        <taxon>Bacteroidales</taxon>
        <taxon>Muribaculaceae</taxon>
        <taxon>Sodaliphilus</taxon>
    </lineage>
</organism>
<gene>
    <name evidence="2" type="ORF">FYJ29_12150</name>
</gene>
<dbReference type="Proteomes" id="UP000483362">
    <property type="component" value="Unassembled WGS sequence"/>
</dbReference>
<reference evidence="2 3" key="1">
    <citation type="submission" date="2019-08" db="EMBL/GenBank/DDBJ databases">
        <title>In-depth cultivation of the pig gut microbiome towards novel bacterial diversity and tailored functional studies.</title>
        <authorList>
            <person name="Wylensek D."/>
            <person name="Hitch T.C.A."/>
            <person name="Clavel T."/>
        </authorList>
    </citation>
    <scope>NUCLEOTIDE SEQUENCE [LARGE SCALE GENOMIC DNA]</scope>
    <source>
        <strain evidence="2 3">Oil-RF-744-WCA-WT-10</strain>
    </source>
</reference>
<keyword evidence="1" id="KW-1133">Transmembrane helix</keyword>
<keyword evidence="1" id="KW-0812">Transmembrane</keyword>
<keyword evidence="3" id="KW-1185">Reference proteome</keyword>
<feature type="transmembrane region" description="Helical" evidence="1">
    <location>
        <begin position="67"/>
        <end position="86"/>
    </location>
</feature>
<evidence type="ECO:0008006" key="4">
    <source>
        <dbReference type="Google" id="ProtNLM"/>
    </source>
</evidence>
<keyword evidence="1" id="KW-0472">Membrane</keyword>
<sequence length="128" mass="14355">MKTKIITYSIVVWFGLQALFMFYWPIYLYNLNGFKLNEMLALGCIILPSSIFIVANNKIIRKIATCLLWIYAIAFAFIGTIANLVASAEPTLALALTIVMIINIALLTANYFCAAEKKPELKKGDKQL</sequence>
<feature type="transmembrane region" description="Helical" evidence="1">
    <location>
        <begin position="92"/>
        <end position="113"/>
    </location>
</feature>
<feature type="transmembrane region" description="Helical" evidence="1">
    <location>
        <begin position="39"/>
        <end position="55"/>
    </location>
</feature>
<name>A0A6L5XG60_9BACT</name>
<dbReference type="EMBL" id="VULT01000023">
    <property type="protein sequence ID" value="MSS18501.1"/>
    <property type="molecule type" value="Genomic_DNA"/>
</dbReference>
<comment type="caution">
    <text evidence="2">The sequence shown here is derived from an EMBL/GenBank/DDBJ whole genome shotgun (WGS) entry which is preliminary data.</text>
</comment>
<evidence type="ECO:0000313" key="2">
    <source>
        <dbReference type="EMBL" id="MSS18501.1"/>
    </source>
</evidence>
<feature type="transmembrane region" description="Helical" evidence="1">
    <location>
        <begin position="5"/>
        <end position="27"/>
    </location>
</feature>
<dbReference type="RefSeq" id="WP_154328423.1">
    <property type="nucleotide sequence ID" value="NZ_CP045696.1"/>
</dbReference>
<evidence type="ECO:0000256" key="1">
    <source>
        <dbReference type="SAM" id="Phobius"/>
    </source>
</evidence>
<protein>
    <recommendedName>
        <fullName evidence="4">DUF2069 domain-containing protein</fullName>
    </recommendedName>
</protein>
<accession>A0A6L5XG60</accession>
<proteinExistence type="predicted"/>
<dbReference type="AlphaFoldDB" id="A0A6L5XG60"/>